<evidence type="ECO:0000313" key="3">
    <source>
        <dbReference type="Proteomes" id="UP001303160"/>
    </source>
</evidence>
<dbReference type="Gene3D" id="1.20.120.10">
    <property type="entry name" value="Cytochrome c/b562"/>
    <property type="match status" value="1"/>
</dbReference>
<feature type="compositionally biased region" description="Basic and acidic residues" evidence="1">
    <location>
        <begin position="104"/>
        <end position="124"/>
    </location>
</feature>
<dbReference type="EMBL" id="MU863997">
    <property type="protein sequence ID" value="KAK4195966.1"/>
    <property type="molecule type" value="Genomic_DNA"/>
</dbReference>
<sequence length="140" mass="16667">MEPQSTPTPEPKKICKARGCEDPVHEDAKYCHTHRCDYDLSSPRCEDRVRHPSWQYCKEHFQEMRKIWEKSKKETEEQIKKEEERKRCGGWEVEMKKLREELKQAEEELSKKKEDQKRVEEEGTTRGMSGALASLENRGQ</sequence>
<evidence type="ECO:0000256" key="1">
    <source>
        <dbReference type="SAM" id="MobiDB-lite"/>
    </source>
</evidence>
<reference evidence="2" key="1">
    <citation type="journal article" date="2023" name="Mol. Phylogenet. Evol.">
        <title>Genome-scale phylogeny and comparative genomics of the fungal order Sordariales.</title>
        <authorList>
            <person name="Hensen N."/>
            <person name="Bonometti L."/>
            <person name="Westerberg I."/>
            <person name="Brannstrom I.O."/>
            <person name="Guillou S."/>
            <person name="Cros-Aarteil S."/>
            <person name="Calhoun S."/>
            <person name="Haridas S."/>
            <person name="Kuo A."/>
            <person name="Mondo S."/>
            <person name="Pangilinan J."/>
            <person name="Riley R."/>
            <person name="LaButti K."/>
            <person name="Andreopoulos B."/>
            <person name="Lipzen A."/>
            <person name="Chen C."/>
            <person name="Yan M."/>
            <person name="Daum C."/>
            <person name="Ng V."/>
            <person name="Clum A."/>
            <person name="Steindorff A."/>
            <person name="Ohm R.A."/>
            <person name="Martin F."/>
            <person name="Silar P."/>
            <person name="Natvig D.O."/>
            <person name="Lalanne C."/>
            <person name="Gautier V."/>
            <person name="Ament-Velasquez S.L."/>
            <person name="Kruys A."/>
            <person name="Hutchinson M.I."/>
            <person name="Powell A.J."/>
            <person name="Barry K."/>
            <person name="Miller A.N."/>
            <person name="Grigoriev I.V."/>
            <person name="Debuchy R."/>
            <person name="Gladieux P."/>
            <person name="Hiltunen Thoren M."/>
            <person name="Johannesson H."/>
        </authorList>
    </citation>
    <scope>NUCLEOTIDE SEQUENCE</scope>
    <source>
        <strain evidence="2">CBS 315.58</strain>
    </source>
</reference>
<organism evidence="2 3">
    <name type="scientific">Triangularia verruculosa</name>
    <dbReference type="NCBI Taxonomy" id="2587418"/>
    <lineage>
        <taxon>Eukaryota</taxon>
        <taxon>Fungi</taxon>
        <taxon>Dikarya</taxon>
        <taxon>Ascomycota</taxon>
        <taxon>Pezizomycotina</taxon>
        <taxon>Sordariomycetes</taxon>
        <taxon>Sordariomycetidae</taxon>
        <taxon>Sordariales</taxon>
        <taxon>Podosporaceae</taxon>
        <taxon>Triangularia</taxon>
    </lineage>
</organism>
<reference evidence="2" key="2">
    <citation type="submission" date="2023-05" db="EMBL/GenBank/DDBJ databases">
        <authorList>
            <consortium name="Lawrence Berkeley National Laboratory"/>
            <person name="Steindorff A."/>
            <person name="Hensen N."/>
            <person name="Bonometti L."/>
            <person name="Westerberg I."/>
            <person name="Brannstrom I.O."/>
            <person name="Guillou S."/>
            <person name="Cros-Aarteil S."/>
            <person name="Calhoun S."/>
            <person name="Haridas S."/>
            <person name="Kuo A."/>
            <person name="Mondo S."/>
            <person name="Pangilinan J."/>
            <person name="Riley R."/>
            <person name="Labutti K."/>
            <person name="Andreopoulos B."/>
            <person name="Lipzen A."/>
            <person name="Chen C."/>
            <person name="Yanf M."/>
            <person name="Daum C."/>
            <person name="Ng V."/>
            <person name="Clum A."/>
            <person name="Ohm R."/>
            <person name="Martin F."/>
            <person name="Silar P."/>
            <person name="Natvig D."/>
            <person name="Lalanne C."/>
            <person name="Gautier V."/>
            <person name="Ament-Velasquez S.L."/>
            <person name="Kruys A."/>
            <person name="Hutchinson M.I."/>
            <person name="Powell A.J."/>
            <person name="Barry K."/>
            <person name="Miller A.N."/>
            <person name="Grigoriev I.V."/>
            <person name="Debuchy R."/>
            <person name="Gladieux P."/>
            <person name="Thoren M.H."/>
            <person name="Johannesson H."/>
        </authorList>
    </citation>
    <scope>NUCLEOTIDE SEQUENCE</scope>
    <source>
        <strain evidence="2">CBS 315.58</strain>
    </source>
</reference>
<dbReference type="Proteomes" id="UP001303160">
    <property type="component" value="Unassembled WGS sequence"/>
</dbReference>
<proteinExistence type="predicted"/>
<protein>
    <submittedName>
        <fullName evidence="2">Uncharacterized protein</fullName>
    </submittedName>
</protein>
<dbReference type="AlphaFoldDB" id="A0AAN7AP44"/>
<evidence type="ECO:0000313" key="2">
    <source>
        <dbReference type="EMBL" id="KAK4195966.1"/>
    </source>
</evidence>
<name>A0AAN7AP44_9PEZI</name>
<comment type="caution">
    <text evidence="2">The sequence shown here is derived from an EMBL/GenBank/DDBJ whole genome shotgun (WGS) entry which is preliminary data.</text>
</comment>
<keyword evidence="3" id="KW-1185">Reference proteome</keyword>
<gene>
    <name evidence="2" type="ORF">QBC40DRAFT_300718</name>
</gene>
<feature type="region of interest" description="Disordered" evidence="1">
    <location>
        <begin position="104"/>
        <end position="140"/>
    </location>
</feature>
<accession>A0AAN7AP44</accession>